<dbReference type="Pfam" id="PF24519">
    <property type="entry name" value="Ig-like_Pom152_1"/>
    <property type="match status" value="1"/>
</dbReference>
<dbReference type="Proteomes" id="UP000008493">
    <property type="component" value="Unassembled WGS sequence"/>
</dbReference>
<dbReference type="HOGENOM" id="CLU_002415_0_0_1"/>
<evidence type="ECO:0000259" key="7">
    <source>
        <dbReference type="Pfam" id="PF24527"/>
    </source>
</evidence>
<evidence type="ECO:0000259" key="5">
    <source>
        <dbReference type="Pfam" id="PF24312"/>
    </source>
</evidence>
<evidence type="ECO:0000256" key="1">
    <source>
        <dbReference type="SAM" id="MobiDB-lite"/>
    </source>
</evidence>
<dbReference type="InterPro" id="IPR056544">
    <property type="entry name" value="Ig_POM152"/>
</dbReference>
<evidence type="ECO:0000259" key="4">
    <source>
        <dbReference type="Pfam" id="PF24097"/>
    </source>
</evidence>
<dbReference type="InParanoid" id="K5Y7A8"/>
<dbReference type="Pfam" id="PF24097">
    <property type="entry name" value="TMD_POM152"/>
    <property type="match status" value="1"/>
</dbReference>
<feature type="transmembrane region" description="Helical" evidence="2">
    <location>
        <begin position="91"/>
        <end position="111"/>
    </location>
</feature>
<evidence type="ECO:0000259" key="3">
    <source>
        <dbReference type="Pfam" id="PF23664"/>
    </source>
</evidence>
<dbReference type="OMA" id="DRSNCKR"/>
<feature type="region of interest" description="Disordered" evidence="1">
    <location>
        <begin position="243"/>
        <end position="275"/>
    </location>
</feature>
<reference evidence="9" key="1">
    <citation type="journal article" date="2012" name="Proc. Natl. Acad. Sci. U.S.A.">
        <title>Genome sequence of the button mushroom Agaricus bisporus reveals mechanisms governing adaptation to a humic-rich ecological niche.</title>
        <authorList>
            <person name="Morin E."/>
            <person name="Kohler A."/>
            <person name="Baker A.R."/>
            <person name="Foulongne-Oriol M."/>
            <person name="Lombard V."/>
            <person name="Nagy L.G."/>
            <person name="Ohm R.A."/>
            <person name="Patyshakuliyeva A."/>
            <person name="Brun A."/>
            <person name="Aerts A.L."/>
            <person name="Bailey A.M."/>
            <person name="Billette C."/>
            <person name="Coutinho P.M."/>
            <person name="Deakin G."/>
            <person name="Doddapaneni H."/>
            <person name="Floudas D."/>
            <person name="Grimwood J."/>
            <person name="Hilden K."/>
            <person name="Kuees U."/>
            <person name="LaButti K.M."/>
            <person name="Lapidus A."/>
            <person name="Lindquist E.A."/>
            <person name="Lucas S.M."/>
            <person name="Murat C."/>
            <person name="Riley R.W."/>
            <person name="Salamov A.A."/>
            <person name="Schmutz J."/>
            <person name="Subramanian V."/>
            <person name="Woesten H.A.B."/>
            <person name="Xu J."/>
            <person name="Eastwood D.C."/>
            <person name="Foster G.D."/>
            <person name="Sonnenberg A.S."/>
            <person name="Cullen D."/>
            <person name="de Vries R.P."/>
            <person name="Lundell T."/>
            <person name="Hibbett D.S."/>
            <person name="Henrissat B."/>
            <person name="Burton K.S."/>
            <person name="Kerrigan R.W."/>
            <person name="Challen M.P."/>
            <person name="Grigoriev I.V."/>
            <person name="Martin F."/>
        </authorList>
    </citation>
    <scope>NUCLEOTIDE SEQUENCE [LARGE SCALE GENOMIC DNA]</scope>
    <source>
        <strain evidence="9">JB137-S8 / ATCC MYA-4627 / FGSC 10392</strain>
    </source>
</reference>
<evidence type="ECO:0000313" key="9">
    <source>
        <dbReference type="Proteomes" id="UP000008493"/>
    </source>
</evidence>
<dbReference type="Pfam" id="PF24312">
    <property type="entry name" value="Ig-like_POM152"/>
    <property type="match status" value="2"/>
</dbReference>
<dbReference type="RefSeq" id="XP_007325196.1">
    <property type="nucleotide sequence ID" value="XM_007325134.1"/>
</dbReference>
<dbReference type="Pfam" id="PF24527">
    <property type="entry name" value="Ig-like_Pom152_9"/>
    <property type="match status" value="1"/>
</dbReference>
<keyword evidence="2" id="KW-0812">Transmembrane</keyword>
<evidence type="ECO:0000259" key="6">
    <source>
        <dbReference type="Pfam" id="PF24519"/>
    </source>
</evidence>
<feature type="domain" description="Nucleoporin POM152 N-terminal transmembrane" evidence="4">
    <location>
        <begin position="25"/>
        <end position="110"/>
    </location>
</feature>
<dbReference type="FunCoup" id="K5Y7A8">
    <property type="interactions" value="73"/>
</dbReference>
<dbReference type="PANTHER" id="PTHR28206">
    <property type="entry name" value="NUCLEOPORIN POM152"/>
    <property type="match status" value="1"/>
</dbReference>
<evidence type="ECO:0000313" key="8">
    <source>
        <dbReference type="EMBL" id="EKM84090.1"/>
    </source>
</evidence>
<dbReference type="InterPro" id="IPR037701">
    <property type="entry name" value="Pom152"/>
</dbReference>
<dbReference type="InterPro" id="IPR056540">
    <property type="entry name" value="TMD_POM152"/>
</dbReference>
<dbReference type="STRING" id="597362.K5Y7A8"/>
<name>K5Y7A8_AGABU</name>
<feature type="transmembrane region" description="Helical" evidence="2">
    <location>
        <begin position="58"/>
        <end position="79"/>
    </location>
</feature>
<dbReference type="GO" id="GO:0017056">
    <property type="term" value="F:structural constituent of nuclear pore"/>
    <property type="evidence" value="ECO:0007669"/>
    <property type="project" value="InterPro"/>
</dbReference>
<feature type="domain" description="Nucleoporin POM152 immunoglobulin-like" evidence="3">
    <location>
        <begin position="898"/>
        <end position="974"/>
    </location>
</feature>
<keyword evidence="2" id="KW-0472">Membrane</keyword>
<dbReference type="GeneID" id="18830649"/>
<accession>K5Y7A8</accession>
<evidence type="ECO:0008006" key="10">
    <source>
        <dbReference type="Google" id="ProtNLM"/>
    </source>
</evidence>
<dbReference type="OrthoDB" id="5529162at2759"/>
<dbReference type="GO" id="GO:0070762">
    <property type="term" value="C:nuclear pore transmembrane ring"/>
    <property type="evidence" value="ECO:0007669"/>
    <property type="project" value="TreeGrafter"/>
</dbReference>
<dbReference type="KEGG" id="abp:AGABI1DRAFT67288"/>
<feature type="domain" description="Nucleoporin POM152 immunoglobulin-like" evidence="3">
    <location>
        <begin position="572"/>
        <end position="674"/>
    </location>
</feature>
<dbReference type="InterPro" id="IPR056541">
    <property type="entry name" value="Ig-like_POM152"/>
</dbReference>
<gene>
    <name evidence="8" type="ORF">AGABI1DRAFT_67288</name>
</gene>
<protein>
    <recommendedName>
        <fullName evidence="10">Nucleoporin Pom152</fullName>
    </recommendedName>
</protein>
<feature type="domain" description="Nucleoporin POM152 Ig-like" evidence="5">
    <location>
        <begin position="778"/>
        <end position="863"/>
    </location>
</feature>
<dbReference type="InterPro" id="IPR056543">
    <property type="entry name" value="Ig-like_POM152_9th"/>
</dbReference>
<keyword evidence="9" id="KW-1185">Reference proteome</keyword>
<dbReference type="GO" id="GO:0006999">
    <property type="term" value="P:nuclear pore organization"/>
    <property type="evidence" value="ECO:0007669"/>
    <property type="project" value="TreeGrafter"/>
</dbReference>
<dbReference type="eggNOG" id="ENOG502QQ5B">
    <property type="taxonomic scope" value="Eukaryota"/>
</dbReference>
<dbReference type="PANTHER" id="PTHR28206:SF1">
    <property type="entry name" value="NUCLEOPORIN POM152"/>
    <property type="match status" value="1"/>
</dbReference>
<sequence>MATQASTQAVTHPKAGPLIPERYLDVPSQRLYYFSVAALCQGIKMFEFLWPLNWNENRLALCRKWIFVDFLLVTALSLLRIPRLNYNKTTIALSISFIWFIDGLMFGGISLNVGSQGLPNSISGVIHRTSGTYEVSKPQQFSFLDVIAPFSLGLIKNPYLGRDQHLLGQHTVRMSPISTAQLNPDANTYCLTHSPGYVLLPILLNNTNVAGLKYSISPLNAPMEKAFIDVTAKHLEQTRQEHLRLTTTASPPPTTDYEDEYDEDDDDDPMMDQSKLQKSQSLVYLRISRPGVIQLEAVWDGVHNEARLVQPSAVAVVSCPSVTFVDAAGRDDAIRCAGQDNSMDLMISVNGVPPLSLRWLKTINGKRDQYLVEGIEDAHHSDSFVESSGGSQNAMKPNFVSQSIKIPLSISLNEPGTHLYALEEIVDGQGNVMRVGSQEASNEGGVASKTETTKSFLVLRQPLISFRNCNTQHPKPLLIGSETELAMAMQAADIFDAPWEISLQYQPPRESLDGSKADPRLKPWGKRLKIQDNEDEYTLRASTPGEYTITGIKGKHCVGEVLAPDTCSVVERPLPSAQIEWKRIHECSGDIGVSASLILHGTPPFQVHYKMQRDNAPAEERSKFFSSSRGELTLQPEKSGHYKFAFVAMSDANYRKVELRGPSIDQIVHPLASADFAESATGKKAVSSCAGDTVDVDVDLRGTGPWNIEFQIIGPNEPETFRVSDIDTPKKSIQIPIPEELRKNGGQFEINLLSAEDSYCKRLVSVPGMVVSVKRTWPTAQFYGKTKLRRVTITEGEHANLPLRLSGDGPWRLRYRLKGDKERTLSATLHSPNDNLRVADKGTYELIGIGDSLCPGNIISDAATYEVDWIPRPSAQLSPSIVAIHDPHNGSYILSPICEGVSGHVDLDLTGRPPFQIMYNIAQDNEMGGTKLIGQPTFNSIQPHTRFQLQTSAHGRMYYEVKQIGDTAYPLVKHKAAVIPRSDRLLFEQQVMRRPSVRFQNRNRMTYCQNEAFTPLDPASSDGILLFEGTPPFTLTLSVKDIAASHVETQTIDVYDFIWKLSLPSYQFKSIGSYLVTLESITDSSNCVQSALDPMFGSVWIDVAETAAIIPFERRQDICVGDTVQFQLEGIPPWTVGYRTNNKAHSQEVKTSPFSLLQSHPGELAITSIAHQQKTCKASVTDLRYNVHPLPSAQVGHGKRIIQDIHEGDQAEIIFTLVGEPPFTFTYQRSELSPKKGGKPGKVLETHTVSRVMTREYSIFSALEGTWTVTSIADRYCRYPPLQTELDDKSHQ</sequence>
<feature type="domain" description="Nucleoporin POM152 first Ig-like" evidence="6">
    <location>
        <begin position="179"/>
        <end position="314"/>
    </location>
</feature>
<evidence type="ECO:0000256" key="2">
    <source>
        <dbReference type="SAM" id="Phobius"/>
    </source>
</evidence>
<dbReference type="Pfam" id="PF23664">
    <property type="entry name" value="Ig_Pom152"/>
    <property type="match status" value="2"/>
</dbReference>
<feature type="domain" description="Nucleoporin POM152 Ig-like" evidence="5">
    <location>
        <begin position="461"/>
        <end position="567"/>
    </location>
</feature>
<keyword evidence="2" id="KW-1133">Transmembrane helix</keyword>
<proteinExistence type="predicted"/>
<dbReference type="EMBL" id="JH971385">
    <property type="protein sequence ID" value="EKM84090.1"/>
    <property type="molecule type" value="Genomic_DNA"/>
</dbReference>
<dbReference type="GO" id="GO:0006606">
    <property type="term" value="P:protein import into nucleus"/>
    <property type="evidence" value="ECO:0007669"/>
    <property type="project" value="TreeGrafter"/>
</dbReference>
<dbReference type="InterPro" id="IPR056542">
    <property type="entry name" value="Ig-like_POM152_1st"/>
</dbReference>
<feature type="domain" description="Nucleoporin POM152 ninth Ig-like" evidence="7">
    <location>
        <begin position="1108"/>
        <end position="1180"/>
    </location>
</feature>
<feature type="transmembrane region" description="Helical" evidence="2">
    <location>
        <begin position="31"/>
        <end position="52"/>
    </location>
</feature>
<organism evidence="8 9">
    <name type="scientific">Agaricus bisporus var. burnettii (strain JB137-S8 / ATCC MYA-4627 / FGSC 10392)</name>
    <name type="common">White button mushroom</name>
    <dbReference type="NCBI Taxonomy" id="597362"/>
    <lineage>
        <taxon>Eukaryota</taxon>
        <taxon>Fungi</taxon>
        <taxon>Dikarya</taxon>
        <taxon>Basidiomycota</taxon>
        <taxon>Agaricomycotina</taxon>
        <taxon>Agaricomycetes</taxon>
        <taxon>Agaricomycetidae</taxon>
        <taxon>Agaricales</taxon>
        <taxon>Agaricineae</taxon>
        <taxon>Agaricaceae</taxon>
        <taxon>Agaricus</taxon>
    </lineage>
</organism>
<feature type="compositionally biased region" description="Acidic residues" evidence="1">
    <location>
        <begin position="256"/>
        <end position="270"/>
    </location>
</feature>